<dbReference type="SUPFAM" id="SSF54060">
    <property type="entry name" value="His-Me finger endonucleases"/>
    <property type="match status" value="1"/>
</dbReference>
<dbReference type="EMBL" id="JBHLZF010000002">
    <property type="protein sequence ID" value="MFB9897857.1"/>
    <property type="molecule type" value="Genomic_DNA"/>
</dbReference>
<accession>A0ABV5ZKE4</accession>
<evidence type="ECO:0000256" key="2">
    <source>
        <dbReference type="SAM" id="SignalP"/>
    </source>
</evidence>
<dbReference type="InterPro" id="IPR044925">
    <property type="entry name" value="His-Me_finger_sf"/>
</dbReference>
<feature type="compositionally biased region" description="Low complexity" evidence="1">
    <location>
        <begin position="31"/>
        <end position="54"/>
    </location>
</feature>
<evidence type="ECO:0000259" key="3">
    <source>
        <dbReference type="SMART" id="SM00477"/>
    </source>
</evidence>
<evidence type="ECO:0000313" key="6">
    <source>
        <dbReference type="Proteomes" id="UP001589688"/>
    </source>
</evidence>
<keyword evidence="5" id="KW-0378">Hydrolase</keyword>
<dbReference type="PANTHER" id="PTHR13966">
    <property type="entry name" value="ENDONUCLEASE RELATED"/>
    <property type="match status" value="1"/>
</dbReference>
<feature type="domain" description="DNA/RNA non-specific endonuclease/pyrophosphatase/phosphodiesterase" evidence="4">
    <location>
        <begin position="81"/>
        <end position="292"/>
    </location>
</feature>
<sequence>MKKFSLLIALPAGLLLASACGGEGGVDEEPTTPVTPTTPTTPSAQANANANPATPSEYRRLEMPALHRGSDTVLVHKTADGMVNYITEWDFQKRAQRWSCYILTQDLLQQNTQRYTSDDNQYPQDPLIDTSLQWSEDPYYSNGQRFDHGHICPSADRLNSSEANYQTFFLTNMQPQFNAFNAGLWARMEAKVRAMAKTCDTLYVCKGGTIDGGTFGGYNKVYHTLANGLLVPRYFFMTLLRVNGGNYSAVALWTDQITNSKDSGSSLSRYAISIDELEERTGIDFFCNLPDATEDTVEKTFYSTVSWGLN</sequence>
<dbReference type="InterPro" id="IPR001604">
    <property type="entry name" value="Endo_G_ENPP1-like_dom"/>
</dbReference>
<feature type="domain" description="ENPP1-3/EXOG-like endonuclease/phosphodiesterase" evidence="3">
    <location>
        <begin position="82"/>
        <end position="292"/>
    </location>
</feature>
<evidence type="ECO:0000313" key="5">
    <source>
        <dbReference type="EMBL" id="MFB9897857.1"/>
    </source>
</evidence>
<feature type="region of interest" description="Disordered" evidence="1">
    <location>
        <begin position="22"/>
        <end position="54"/>
    </location>
</feature>
<evidence type="ECO:0000259" key="4">
    <source>
        <dbReference type="SMART" id="SM00892"/>
    </source>
</evidence>
<organism evidence="5 6">
    <name type="scientific">Hallella seregens ATCC 51272</name>
    <dbReference type="NCBI Taxonomy" id="1336250"/>
    <lineage>
        <taxon>Bacteria</taxon>
        <taxon>Pseudomonadati</taxon>
        <taxon>Bacteroidota</taxon>
        <taxon>Bacteroidia</taxon>
        <taxon>Bacteroidales</taxon>
        <taxon>Prevotellaceae</taxon>
        <taxon>Hallella</taxon>
    </lineage>
</organism>
<keyword evidence="5" id="KW-0540">Nuclease</keyword>
<feature type="signal peptide" evidence="2">
    <location>
        <begin position="1"/>
        <end position="21"/>
    </location>
</feature>
<keyword evidence="2" id="KW-0732">Signal</keyword>
<dbReference type="SMART" id="SM00892">
    <property type="entry name" value="Endonuclease_NS"/>
    <property type="match status" value="1"/>
</dbReference>
<dbReference type="GO" id="GO:0004519">
    <property type="term" value="F:endonuclease activity"/>
    <property type="evidence" value="ECO:0007669"/>
    <property type="project" value="UniProtKB-KW"/>
</dbReference>
<dbReference type="InterPro" id="IPR020821">
    <property type="entry name" value="ENPP1-3/EXOG-like_nuc-like"/>
</dbReference>
<dbReference type="RefSeq" id="WP_027951488.1">
    <property type="nucleotide sequence ID" value="NZ_JADU01000001.1"/>
</dbReference>
<comment type="caution">
    <text evidence="5">The sequence shown here is derived from an EMBL/GenBank/DDBJ whole genome shotgun (WGS) entry which is preliminary data.</text>
</comment>
<proteinExistence type="predicted"/>
<name>A0ABV5ZKE4_9BACT</name>
<feature type="chain" id="PRO_5045336669" evidence="2">
    <location>
        <begin position="22"/>
        <end position="310"/>
    </location>
</feature>
<dbReference type="InterPro" id="IPR040255">
    <property type="entry name" value="Non-specific_endonuclease"/>
</dbReference>
<keyword evidence="6" id="KW-1185">Reference proteome</keyword>
<dbReference type="Pfam" id="PF01223">
    <property type="entry name" value="Endonuclease_NS"/>
    <property type="match status" value="1"/>
</dbReference>
<dbReference type="PROSITE" id="PS51257">
    <property type="entry name" value="PROKAR_LIPOPROTEIN"/>
    <property type="match status" value="1"/>
</dbReference>
<gene>
    <name evidence="5" type="ORF">ACFFK8_08630</name>
</gene>
<protein>
    <submittedName>
        <fullName evidence="5">DNA/RNA non-specific endonuclease</fullName>
    </submittedName>
</protein>
<reference evidence="5 6" key="1">
    <citation type="submission" date="2024-09" db="EMBL/GenBank/DDBJ databases">
        <authorList>
            <person name="Sun Q."/>
            <person name="Mori K."/>
        </authorList>
    </citation>
    <scope>NUCLEOTIDE SEQUENCE [LARGE SCALE GENOMIC DNA]</scope>
    <source>
        <strain evidence="5 6">ATCC 51272</strain>
    </source>
</reference>
<dbReference type="Gene3D" id="3.40.570.10">
    <property type="entry name" value="Extracellular Endonuclease, subunit A"/>
    <property type="match status" value="1"/>
</dbReference>
<dbReference type="Proteomes" id="UP001589688">
    <property type="component" value="Unassembled WGS sequence"/>
</dbReference>
<dbReference type="InterPro" id="IPR044929">
    <property type="entry name" value="DNA/RNA_non-sp_Endonuclease_sf"/>
</dbReference>
<dbReference type="SMART" id="SM00477">
    <property type="entry name" value="NUC"/>
    <property type="match status" value="1"/>
</dbReference>
<dbReference type="PANTHER" id="PTHR13966:SF5">
    <property type="entry name" value="ENDONUCLEASE G, MITOCHONDRIAL"/>
    <property type="match status" value="1"/>
</dbReference>
<keyword evidence="5" id="KW-0255">Endonuclease</keyword>
<evidence type="ECO:0000256" key="1">
    <source>
        <dbReference type="SAM" id="MobiDB-lite"/>
    </source>
</evidence>